<comment type="caution">
    <text evidence="2">The sequence shown here is derived from an EMBL/GenBank/DDBJ whole genome shotgun (WGS) entry which is preliminary data.</text>
</comment>
<dbReference type="EMBL" id="CAJEWN010000049">
    <property type="protein sequence ID" value="CAD2151840.1"/>
    <property type="molecule type" value="Genomic_DNA"/>
</dbReference>
<feature type="transmembrane region" description="Helical" evidence="1">
    <location>
        <begin position="30"/>
        <end position="51"/>
    </location>
</feature>
<organism evidence="2 3">
    <name type="scientific">Meloidogyne enterolobii</name>
    <name type="common">Root-knot nematode worm</name>
    <name type="synonym">Meloidogyne mayaguensis</name>
    <dbReference type="NCBI Taxonomy" id="390850"/>
    <lineage>
        <taxon>Eukaryota</taxon>
        <taxon>Metazoa</taxon>
        <taxon>Ecdysozoa</taxon>
        <taxon>Nematoda</taxon>
        <taxon>Chromadorea</taxon>
        <taxon>Rhabditida</taxon>
        <taxon>Tylenchina</taxon>
        <taxon>Tylenchomorpha</taxon>
        <taxon>Tylenchoidea</taxon>
        <taxon>Meloidogynidae</taxon>
        <taxon>Meloidogyninae</taxon>
        <taxon>Meloidogyne</taxon>
    </lineage>
</organism>
<dbReference type="Proteomes" id="UP000580250">
    <property type="component" value="Unassembled WGS sequence"/>
</dbReference>
<evidence type="ECO:0000256" key="1">
    <source>
        <dbReference type="SAM" id="Phobius"/>
    </source>
</evidence>
<evidence type="ECO:0000313" key="2">
    <source>
        <dbReference type="EMBL" id="CAD2151840.1"/>
    </source>
</evidence>
<keyword evidence="1" id="KW-1133">Transmembrane helix</keyword>
<sequence>MYFCRSSPIALFKSYLCNNKNKIAQRQLQYINSCNLFMWIFLSIYIFNSIWNCHNWN</sequence>
<gene>
    <name evidence="2" type="ORF">MENT_LOCUS10546</name>
</gene>
<accession>A0A6V7UAQ4</accession>
<keyword evidence="1" id="KW-0472">Membrane</keyword>
<dbReference type="AlphaFoldDB" id="A0A6V7UAQ4"/>
<reference evidence="2 3" key="1">
    <citation type="submission" date="2020-08" db="EMBL/GenBank/DDBJ databases">
        <authorList>
            <person name="Koutsovoulos G."/>
            <person name="Danchin GJ E."/>
        </authorList>
    </citation>
    <scope>NUCLEOTIDE SEQUENCE [LARGE SCALE GENOMIC DNA]</scope>
</reference>
<name>A0A6V7UAQ4_MELEN</name>
<keyword evidence="1" id="KW-0812">Transmembrane</keyword>
<evidence type="ECO:0000313" key="3">
    <source>
        <dbReference type="Proteomes" id="UP000580250"/>
    </source>
</evidence>
<protein>
    <submittedName>
        <fullName evidence="2">Uncharacterized protein</fullName>
    </submittedName>
</protein>
<proteinExistence type="predicted"/>